<evidence type="ECO:0000313" key="1">
    <source>
        <dbReference type="EMBL" id="RBQ21196.1"/>
    </source>
</evidence>
<proteinExistence type="predicted"/>
<evidence type="ECO:0000313" key="2">
    <source>
        <dbReference type="Proteomes" id="UP000253303"/>
    </source>
</evidence>
<dbReference type="AlphaFoldDB" id="A0A366M4R7"/>
<dbReference type="EMBL" id="QMEY01000001">
    <property type="protein sequence ID" value="RBQ21196.1"/>
    <property type="molecule type" value="Genomic_DNA"/>
</dbReference>
<keyword evidence="2" id="KW-1185">Reference proteome</keyword>
<name>A0A366M4R7_9ACTN</name>
<sequence>MVEIGAAKSVPANVPGASLTPSDMARVTPEDWAEIRKLARGYCRTVDATRPRKRMDGSATVVNGGCAPYGTDDVSDDVNQDAVLLFAQRLRDVISKFEEAPGSGGTRETQAWIYVRKDGGRMVIDRTTLQRWAVRDAAARNGYRPPASWKGTDAASGAQSASVGPDLEYAAVSLAAAQHSEEIFQQAFGDGREFPILKEIIAKAEQAEDLGRAGILSSVAQEREGGSYGSRSAVIRTRDAARVELQELSERLDDARNAIVYGGTEPQNSD</sequence>
<organism evidence="1 2">
    <name type="scientific">Spongiactinospora rosea</name>
    <dbReference type="NCBI Taxonomy" id="2248750"/>
    <lineage>
        <taxon>Bacteria</taxon>
        <taxon>Bacillati</taxon>
        <taxon>Actinomycetota</taxon>
        <taxon>Actinomycetes</taxon>
        <taxon>Streptosporangiales</taxon>
        <taxon>Streptosporangiaceae</taxon>
        <taxon>Spongiactinospora</taxon>
    </lineage>
</organism>
<gene>
    <name evidence="1" type="ORF">DP939_00190</name>
</gene>
<accession>A0A366M4R7</accession>
<dbReference type="RefSeq" id="WP_113977406.1">
    <property type="nucleotide sequence ID" value="NZ_QMEY01000001.1"/>
</dbReference>
<dbReference type="Proteomes" id="UP000253303">
    <property type="component" value="Unassembled WGS sequence"/>
</dbReference>
<reference evidence="1 2" key="1">
    <citation type="submission" date="2018-06" db="EMBL/GenBank/DDBJ databases">
        <title>Sphaerisporangium craniellae sp. nov., isolated from a marine sponge in the South China Sea.</title>
        <authorList>
            <person name="Li L."/>
        </authorList>
    </citation>
    <scope>NUCLEOTIDE SEQUENCE [LARGE SCALE GENOMIC DNA]</scope>
    <source>
        <strain evidence="1 2">LHW63015</strain>
    </source>
</reference>
<dbReference type="OrthoDB" id="3211355at2"/>
<protein>
    <submittedName>
        <fullName evidence="1">Uncharacterized protein</fullName>
    </submittedName>
</protein>
<comment type="caution">
    <text evidence="1">The sequence shown here is derived from an EMBL/GenBank/DDBJ whole genome shotgun (WGS) entry which is preliminary data.</text>
</comment>